<dbReference type="EMBL" id="HG002301">
    <property type="protein sequence ID" value="CDF41058.1"/>
    <property type="molecule type" value="Genomic_DNA"/>
</dbReference>
<evidence type="ECO:0000313" key="1">
    <source>
        <dbReference type="EMBL" id="CDF41058.1"/>
    </source>
</evidence>
<dbReference type="KEGG" id="ccp:CHC_T00007668001"/>
<dbReference type="GeneID" id="17319061"/>
<proteinExistence type="predicted"/>
<accession>R7QTN7</accession>
<reference evidence="2" key="1">
    <citation type="journal article" date="2013" name="Proc. Natl. Acad. Sci. U.S.A.">
        <title>Genome structure and metabolic features in the red seaweed Chondrus crispus shed light on evolution of the Archaeplastida.</title>
        <authorList>
            <person name="Collen J."/>
            <person name="Porcel B."/>
            <person name="Carre W."/>
            <person name="Ball S.G."/>
            <person name="Chaparro C."/>
            <person name="Tonon T."/>
            <person name="Barbeyron T."/>
            <person name="Michel G."/>
            <person name="Noel B."/>
            <person name="Valentin K."/>
            <person name="Elias M."/>
            <person name="Artiguenave F."/>
            <person name="Arun A."/>
            <person name="Aury J.M."/>
            <person name="Barbosa-Neto J.F."/>
            <person name="Bothwell J.H."/>
            <person name="Bouget F.Y."/>
            <person name="Brillet L."/>
            <person name="Cabello-Hurtado F."/>
            <person name="Capella-Gutierrez S."/>
            <person name="Charrier B."/>
            <person name="Cladiere L."/>
            <person name="Cock J.M."/>
            <person name="Coelho S.M."/>
            <person name="Colleoni C."/>
            <person name="Czjzek M."/>
            <person name="Da Silva C."/>
            <person name="Delage L."/>
            <person name="Denoeud F."/>
            <person name="Deschamps P."/>
            <person name="Dittami S.M."/>
            <person name="Gabaldon T."/>
            <person name="Gachon C.M."/>
            <person name="Groisillier A."/>
            <person name="Herve C."/>
            <person name="Jabbari K."/>
            <person name="Katinka M."/>
            <person name="Kloareg B."/>
            <person name="Kowalczyk N."/>
            <person name="Labadie K."/>
            <person name="Leblanc C."/>
            <person name="Lopez P.J."/>
            <person name="McLachlan D.H."/>
            <person name="Meslet-Cladiere L."/>
            <person name="Moustafa A."/>
            <person name="Nehr Z."/>
            <person name="Nyvall Collen P."/>
            <person name="Panaud O."/>
            <person name="Partensky F."/>
            <person name="Poulain J."/>
            <person name="Rensing S.A."/>
            <person name="Rousvoal S."/>
            <person name="Samson G."/>
            <person name="Symeonidi A."/>
            <person name="Weissenbach J."/>
            <person name="Zambounis A."/>
            <person name="Wincker P."/>
            <person name="Boyen C."/>
        </authorList>
    </citation>
    <scope>NUCLEOTIDE SEQUENCE [LARGE SCALE GENOMIC DNA]</scope>
    <source>
        <strain evidence="2">cv. Stackhouse</strain>
    </source>
</reference>
<evidence type="ECO:0000313" key="2">
    <source>
        <dbReference type="Proteomes" id="UP000012073"/>
    </source>
</evidence>
<gene>
    <name evidence="1" type="ORF">CHC_T00007668001</name>
</gene>
<dbReference type="AlphaFoldDB" id="R7QTN7"/>
<dbReference type="Proteomes" id="UP000012073">
    <property type="component" value="Unassembled WGS sequence"/>
</dbReference>
<dbReference type="Gramene" id="CDF41058">
    <property type="protein sequence ID" value="CDF41058"/>
    <property type="gene ID" value="CHC_T00007668001"/>
</dbReference>
<dbReference type="RefSeq" id="XP_005711352.1">
    <property type="nucleotide sequence ID" value="XM_005711295.1"/>
</dbReference>
<name>R7QTN7_CHOCR</name>
<keyword evidence="2" id="KW-1185">Reference proteome</keyword>
<sequence length="77" mass="8580">MGVFITASCTVPEMGTQRLETKNEHYSSLSAPFASLHTRKPKRCEMKGRPPSRLLHFALPPPSPLLLSPTIRLTHGR</sequence>
<protein>
    <submittedName>
        <fullName evidence="1">Uncharacterized protein</fullName>
    </submittedName>
</protein>
<organism evidence="1 2">
    <name type="scientific">Chondrus crispus</name>
    <name type="common">Carrageen Irish moss</name>
    <name type="synonym">Polymorpha crispa</name>
    <dbReference type="NCBI Taxonomy" id="2769"/>
    <lineage>
        <taxon>Eukaryota</taxon>
        <taxon>Rhodophyta</taxon>
        <taxon>Florideophyceae</taxon>
        <taxon>Rhodymeniophycidae</taxon>
        <taxon>Gigartinales</taxon>
        <taxon>Gigartinaceae</taxon>
        <taxon>Chondrus</taxon>
    </lineage>
</organism>